<evidence type="ECO:0000256" key="2">
    <source>
        <dbReference type="SAM" id="Phobius"/>
    </source>
</evidence>
<organism evidence="4 5">
    <name type="scientific">Blastococcus haudaquaticus</name>
    <dbReference type="NCBI Taxonomy" id="1938745"/>
    <lineage>
        <taxon>Bacteria</taxon>
        <taxon>Bacillati</taxon>
        <taxon>Actinomycetota</taxon>
        <taxon>Actinomycetes</taxon>
        <taxon>Geodermatophilales</taxon>
        <taxon>Geodermatophilaceae</taxon>
        <taxon>Blastococcus</taxon>
    </lineage>
</organism>
<feature type="region of interest" description="Disordered" evidence="1">
    <location>
        <begin position="47"/>
        <end position="75"/>
    </location>
</feature>
<dbReference type="SUPFAM" id="SSF52266">
    <property type="entry name" value="SGNH hydrolase"/>
    <property type="match status" value="1"/>
</dbReference>
<feature type="compositionally biased region" description="Pro residues" evidence="1">
    <location>
        <begin position="62"/>
        <end position="73"/>
    </location>
</feature>
<accession>A0A286GYS1</accession>
<dbReference type="Proteomes" id="UP000219482">
    <property type="component" value="Unassembled WGS sequence"/>
</dbReference>
<dbReference type="CDD" id="cd00229">
    <property type="entry name" value="SGNH_hydrolase"/>
    <property type="match status" value="1"/>
</dbReference>
<dbReference type="Gene3D" id="3.40.50.1110">
    <property type="entry name" value="SGNH hydrolase"/>
    <property type="match status" value="1"/>
</dbReference>
<dbReference type="InterPro" id="IPR036514">
    <property type="entry name" value="SGNH_hydro_sf"/>
</dbReference>
<name>A0A286GYS1_9ACTN</name>
<sequence length="276" mass="28604">MARGPGRPGPFARLPLPGRTEGIVILVVLLVTAIAVGAAAWYAGTRTTPAFDSPDDAAEAGAPPPTATPPNDEPPGLAVYGDWYVSGTALGGAGPAGWPAIVSQRLGAQATEPHAVTDAGYVAASDRTGDTFLSLAENFPEPRADVTVVFGSRNDYSAAPAEITAAATRTLETIRATAPETELLVIGPAWTDADVPPELPPVTDAVRQAAAAVGATFVDPLEERWFFDNPELIGADVISPTDEGHRYLADRIEPFVRQVLEENATSPSSETVGPTG</sequence>
<evidence type="ECO:0000313" key="4">
    <source>
        <dbReference type="EMBL" id="SOE00356.1"/>
    </source>
</evidence>
<keyword evidence="2" id="KW-1133">Transmembrane helix</keyword>
<keyword evidence="2" id="KW-0472">Membrane</keyword>
<evidence type="ECO:0000313" key="5">
    <source>
        <dbReference type="Proteomes" id="UP000219482"/>
    </source>
</evidence>
<dbReference type="OrthoDB" id="8215557at2"/>
<feature type="domain" description="SGNH hydrolase-type esterase" evidence="3">
    <location>
        <begin position="86"/>
        <end position="246"/>
    </location>
</feature>
<gene>
    <name evidence="4" type="ORF">SAMN06272739_2550</name>
</gene>
<evidence type="ECO:0000259" key="3">
    <source>
        <dbReference type="Pfam" id="PF13472"/>
    </source>
</evidence>
<protein>
    <submittedName>
        <fullName evidence="4">Lysophospholipase L1</fullName>
    </submittedName>
</protein>
<dbReference type="Pfam" id="PF13472">
    <property type="entry name" value="Lipase_GDSL_2"/>
    <property type="match status" value="1"/>
</dbReference>
<reference evidence="5" key="1">
    <citation type="submission" date="2017-09" db="EMBL/GenBank/DDBJ databases">
        <authorList>
            <person name="Varghese N."/>
            <person name="Submissions S."/>
        </authorList>
    </citation>
    <scope>NUCLEOTIDE SEQUENCE [LARGE SCALE GENOMIC DNA]</scope>
    <source>
        <strain evidence="5">DSM 44270</strain>
    </source>
</reference>
<dbReference type="InterPro" id="IPR013830">
    <property type="entry name" value="SGNH_hydro"/>
</dbReference>
<proteinExistence type="predicted"/>
<dbReference type="AlphaFoldDB" id="A0A286GYS1"/>
<dbReference type="EMBL" id="OCNK01000003">
    <property type="protein sequence ID" value="SOE00356.1"/>
    <property type="molecule type" value="Genomic_DNA"/>
</dbReference>
<evidence type="ECO:0000256" key="1">
    <source>
        <dbReference type="SAM" id="MobiDB-lite"/>
    </source>
</evidence>
<dbReference type="RefSeq" id="WP_097184300.1">
    <property type="nucleotide sequence ID" value="NZ_OCNK01000003.1"/>
</dbReference>
<feature type="transmembrane region" description="Helical" evidence="2">
    <location>
        <begin position="23"/>
        <end position="44"/>
    </location>
</feature>
<keyword evidence="5" id="KW-1185">Reference proteome</keyword>
<keyword evidence="2" id="KW-0812">Transmembrane</keyword>